<keyword evidence="1" id="KW-0812">Transmembrane</keyword>
<feature type="transmembrane region" description="Helical" evidence="1">
    <location>
        <begin position="28"/>
        <end position="52"/>
    </location>
</feature>
<evidence type="ECO:0000256" key="1">
    <source>
        <dbReference type="SAM" id="Phobius"/>
    </source>
</evidence>
<dbReference type="Proteomes" id="UP000019225">
    <property type="component" value="Chromosome"/>
</dbReference>
<protein>
    <submittedName>
        <fullName evidence="2">Uncharacterized protein</fullName>
    </submittedName>
</protein>
<name>W5WLQ7_9PSEU</name>
<keyword evidence="1" id="KW-1133">Transmembrane helix</keyword>
<accession>W5WLQ7</accession>
<feature type="transmembrane region" description="Helical" evidence="1">
    <location>
        <begin position="72"/>
        <end position="95"/>
    </location>
</feature>
<organism evidence="2 3">
    <name type="scientific">Kutzneria albida DSM 43870</name>
    <dbReference type="NCBI Taxonomy" id="1449976"/>
    <lineage>
        <taxon>Bacteria</taxon>
        <taxon>Bacillati</taxon>
        <taxon>Actinomycetota</taxon>
        <taxon>Actinomycetes</taxon>
        <taxon>Pseudonocardiales</taxon>
        <taxon>Pseudonocardiaceae</taxon>
        <taxon>Kutzneria</taxon>
    </lineage>
</organism>
<proteinExistence type="predicted"/>
<sequence length="121" mass="12973">MCEGHGARGRETLSGVSRGTRLNQPWRAAVAAVEVLVAVLLVFAAVWCWNRGVITMVVPKNDSHPELVSTRFIGSWVAGSIGIATLAGLLLLGAIRQLLLALRTKDRQALPLVRTVELPPA</sequence>
<keyword evidence="3" id="KW-1185">Reference proteome</keyword>
<gene>
    <name evidence="2" type="ORF">KALB_8339</name>
</gene>
<dbReference type="HOGENOM" id="CLU_153016_0_1_11"/>
<dbReference type="eggNOG" id="ENOG502ZNYM">
    <property type="taxonomic scope" value="Bacteria"/>
</dbReference>
<evidence type="ECO:0000313" key="3">
    <source>
        <dbReference type="Proteomes" id="UP000019225"/>
    </source>
</evidence>
<evidence type="ECO:0000313" key="2">
    <source>
        <dbReference type="EMBL" id="AHI01696.1"/>
    </source>
</evidence>
<dbReference type="KEGG" id="kal:KALB_8339"/>
<keyword evidence="1" id="KW-0472">Membrane</keyword>
<dbReference type="EMBL" id="CP007155">
    <property type="protein sequence ID" value="AHI01696.1"/>
    <property type="molecule type" value="Genomic_DNA"/>
</dbReference>
<reference evidence="2 3" key="1">
    <citation type="journal article" date="2014" name="BMC Genomics">
        <title>Complete genome sequence of producer of the glycopeptide antibiotic Aculeximycin Kutzneria albida DSM 43870T, a representative of minor genus of Pseudonocardiaceae.</title>
        <authorList>
            <person name="Rebets Y."/>
            <person name="Tokovenko B."/>
            <person name="Lushchyk I."/>
            <person name="Ruckert C."/>
            <person name="Zaburannyi N."/>
            <person name="Bechthold A."/>
            <person name="Kalinowski J."/>
            <person name="Luzhetskyy A."/>
        </authorList>
    </citation>
    <scope>NUCLEOTIDE SEQUENCE [LARGE SCALE GENOMIC DNA]</scope>
    <source>
        <strain evidence="2">DSM 43870</strain>
    </source>
</reference>
<dbReference type="STRING" id="1449976.KALB_8339"/>
<dbReference type="AlphaFoldDB" id="W5WLQ7"/>